<feature type="domain" description="Bacterial Ig" evidence="2">
    <location>
        <begin position="222"/>
        <end position="299"/>
    </location>
</feature>
<keyword evidence="1" id="KW-1133">Transmembrane helix</keyword>
<feature type="domain" description="Bacterial Ig" evidence="2">
    <location>
        <begin position="546"/>
        <end position="622"/>
    </location>
</feature>
<evidence type="ECO:0000259" key="3">
    <source>
        <dbReference type="Pfam" id="PF20622"/>
    </source>
</evidence>
<feature type="domain" description="Bacterial Ig" evidence="2">
    <location>
        <begin position="304"/>
        <end position="378"/>
    </location>
</feature>
<feature type="domain" description="Bacterial Ig" evidence="3">
    <location>
        <begin position="884"/>
        <end position="962"/>
    </location>
</feature>
<feature type="domain" description="Bacterial Ig" evidence="2">
    <location>
        <begin position="383"/>
        <end position="460"/>
    </location>
</feature>
<organism evidence="4 5">
    <name type="scientific">Bacillus cereus</name>
    <dbReference type="NCBI Taxonomy" id="1396"/>
    <lineage>
        <taxon>Bacteria</taxon>
        <taxon>Bacillati</taxon>
        <taxon>Bacillota</taxon>
        <taxon>Bacilli</taxon>
        <taxon>Bacillales</taxon>
        <taxon>Bacillaceae</taxon>
        <taxon>Bacillus</taxon>
        <taxon>Bacillus cereus group</taxon>
    </lineage>
</organism>
<dbReference type="RefSeq" id="WP_078205815.1">
    <property type="nucleotide sequence ID" value="NZ_MUAJ01000078.1"/>
</dbReference>
<evidence type="ECO:0000256" key="1">
    <source>
        <dbReference type="SAM" id="Phobius"/>
    </source>
</evidence>
<feature type="domain" description="Bacterial Ig" evidence="2">
    <location>
        <begin position="466"/>
        <end position="537"/>
    </location>
</feature>
<dbReference type="EMBL" id="MUAJ01000078">
    <property type="protein sequence ID" value="OOR06002.1"/>
    <property type="molecule type" value="Genomic_DNA"/>
</dbReference>
<evidence type="ECO:0000313" key="4">
    <source>
        <dbReference type="EMBL" id="OOR06002.1"/>
    </source>
</evidence>
<dbReference type="AlphaFoldDB" id="A0A1S9T7W0"/>
<feature type="transmembrane region" description="Helical" evidence="1">
    <location>
        <begin position="12"/>
        <end position="33"/>
    </location>
</feature>
<proteinExistence type="predicted"/>
<evidence type="ECO:0000313" key="5">
    <source>
        <dbReference type="Proteomes" id="UP000190906"/>
    </source>
</evidence>
<sequence>MKQKNQITQKPLRVLTTSVILGVTAFTSVSNLISPIEVIYAEENVMKQNVSSIAMKALEAPIVEAYRGSISHDYHIKGRGQANTKIVITVQQKQFEGTVNTDGTWEMKLPIRIEGPGEKFILTLVDNQGNKSKETVHTHRGIEQPDSYIAADYGEISGRLLNVFEGKVIVRVGTETYEGIIENNKFSIKTPKLVIGTKVELEIRGYHYTQTDSLTVVDRTVPDAPEVNDLTDEDSKLTGTGEANAKVTIMTGTTSYEGTVNSEGNWSVSIPKQVENTKLQVIVTDAARNKSKPAEVIVKSAKWNAPKLNKVGDSDTEITGTTEAGAKVVAKIGDQFYEGLAATDGNFSINIPKQVAGTEVIVKMTKDGKESKESKEIVEDVTAPDAPKVNDFTDEDTQLTGTGEANAKVTIMTGTASYEGTVNSEGDWSVSIPKQVENTKLQVIVTDATGNTSKPAEVIVYFSKWNAPKLNKVGDSDTKITGTTEAGAKVVAKIGNQSYEGLAEVDGNFSINIPKQVAGTEVIVKMIKDGKESRESKEIVEDVTVPDAPHVHTISDKDVVVTGKGEVGTTVHVQIGQEVYTSAVGTDGNFSVSIPKQEARTQVSVKLVDSIGNKSKPTQTIVKASSLEAPQVDEYYEEELRITGKVKPGTNKIRLYVDGQLKRTGAIQADGTFAIYALDFNLPQGKKFTVVPVDTSGKEGTAQISTVQDKQGRFELSIDSYIKDTPHIRGLVSEDIKKVRLYLNGTYIRTGQIHADGTYTIYAKDQNIPAGSHFEVRGVDNQERERVRKKSVVSIGAPQVNEYYEGDMRITGKVKPGTEKIRLYVDGQLKRTGAIDEKGNFLIYALDFKLSSGKEFTIVPVAANGVEGTAQVGTVQAIQGNNSLQVDPYILQNTHIRGTVSSDLKKVRLYVNGQLKRTGQINADGTYLIYAKDQQVSVGSQVEVRGVDRLERERITKKVEIQK</sequence>
<name>A0A1S9T7W0_BACCE</name>
<protein>
    <submittedName>
        <fullName evidence="4">Uncharacterized protein</fullName>
    </submittedName>
</protein>
<comment type="caution">
    <text evidence="4">The sequence shown here is derived from an EMBL/GenBank/DDBJ whole genome shotgun (WGS) entry which is preliminary data.</text>
</comment>
<dbReference type="InterPro" id="IPR041498">
    <property type="entry name" value="Big_6"/>
</dbReference>
<accession>A0A1S9T7W0</accession>
<dbReference type="Pfam" id="PF20622">
    <property type="entry name" value="Big_15"/>
    <property type="match status" value="2"/>
</dbReference>
<dbReference type="Proteomes" id="UP000190906">
    <property type="component" value="Unassembled WGS sequence"/>
</dbReference>
<dbReference type="Gene3D" id="2.60.40.10">
    <property type="entry name" value="Immunoglobulins"/>
    <property type="match status" value="6"/>
</dbReference>
<feature type="domain" description="Bacterial Ig" evidence="3">
    <location>
        <begin position="723"/>
        <end position="792"/>
    </location>
</feature>
<dbReference type="Pfam" id="PF17936">
    <property type="entry name" value="Big_6"/>
    <property type="match status" value="5"/>
</dbReference>
<evidence type="ECO:0000259" key="2">
    <source>
        <dbReference type="Pfam" id="PF17936"/>
    </source>
</evidence>
<dbReference type="InterPro" id="IPR046746">
    <property type="entry name" value="Big_15"/>
</dbReference>
<dbReference type="NCBIfam" id="NF033510">
    <property type="entry name" value="Ca_tandemer"/>
    <property type="match status" value="4"/>
</dbReference>
<gene>
    <name evidence="4" type="ORF">BW897_31110</name>
</gene>
<reference evidence="4 5" key="1">
    <citation type="submission" date="2017-01" db="EMBL/GenBank/DDBJ databases">
        <title>Bacillus cereus isolates.</title>
        <authorList>
            <person name="Beno S.M."/>
        </authorList>
    </citation>
    <scope>NUCLEOTIDE SEQUENCE [LARGE SCALE GENOMIC DNA]</scope>
    <source>
        <strain evidence="4 5">FSL H8-0485</strain>
    </source>
</reference>
<keyword evidence="1" id="KW-0812">Transmembrane</keyword>
<dbReference type="InterPro" id="IPR013783">
    <property type="entry name" value="Ig-like_fold"/>
</dbReference>
<keyword evidence="1" id="KW-0472">Membrane</keyword>